<evidence type="ECO:0000313" key="1">
    <source>
        <dbReference type="EMBL" id="GFS27270.1"/>
    </source>
</evidence>
<proteinExistence type="predicted"/>
<gene>
    <name evidence="1" type="ORF">ElyMa_005252500</name>
</gene>
<comment type="caution">
    <text evidence="1">The sequence shown here is derived from an EMBL/GenBank/DDBJ whole genome shotgun (WGS) entry which is preliminary data.</text>
</comment>
<dbReference type="Proteomes" id="UP000762676">
    <property type="component" value="Unassembled WGS sequence"/>
</dbReference>
<dbReference type="EMBL" id="BMAT01010472">
    <property type="protein sequence ID" value="GFS27270.1"/>
    <property type="molecule type" value="Genomic_DNA"/>
</dbReference>
<sequence>MLTGNLATVTFLYTERNRGRIKEKEKERIAWGSNRWWEQAQFCEVVGCTLHTLGTPARNVSFTEINNASTSMAHESARVSKPWLLWIEDLHGKPRGTTGISGGNSISSPWLSLVETASSNKLEIASLLPNKSLPVNSLDIQEATILCGTDSETIYTLPLPALS</sequence>
<dbReference type="Gene3D" id="2.130.10.10">
    <property type="entry name" value="YVTN repeat-like/Quinoprotein amine dehydrogenase"/>
    <property type="match status" value="1"/>
</dbReference>
<evidence type="ECO:0000313" key="2">
    <source>
        <dbReference type="Proteomes" id="UP000762676"/>
    </source>
</evidence>
<keyword evidence="2" id="KW-1185">Reference proteome</keyword>
<protein>
    <submittedName>
        <fullName evidence="1">Nucleoporin Nup43</fullName>
    </submittedName>
</protein>
<reference evidence="1 2" key="1">
    <citation type="journal article" date="2021" name="Elife">
        <title>Chloroplast acquisition without the gene transfer in kleptoplastic sea slugs, Plakobranchus ocellatus.</title>
        <authorList>
            <person name="Maeda T."/>
            <person name="Takahashi S."/>
            <person name="Yoshida T."/>
            <person name="Shimamura S."/>
            <person name="Takaki Y."/>
            <person name="Nagai Y."/>
            <person name="Toyoda A."/>
            <person name="Suzuki Y."/>
            <person name="Arimoto A."/>
            <person name="Ishii H."/>
            <person name="Satoh N."/>
            <person name="Nishiyama T."/>
            <person name="Hasebe M."/>
            <person name="Maruyama T."/>
            <person name="Minagawa J."/>
            <person name="Obokata J."/>
            <person name="Shigenobu S."/>
        </authorList>
    </citation>
    <scope>NUCLEOTIDE SEQUENCE [LARGE SCALE GENOMIC DNA]</scope>
</reference>
<organism evidence="1 2">
    <name type="scientific">Elysia marginata</name>
    <dbReference type="NCBI Taxonomy" id="1093978"/>
    <lineage>
        <taxon>Eukaryota</taxon>
        <taxon>Metazoa</taxon>
        <taxon>Spiralia</taxon>
        <taxon>Lophotrochozoa</taxon>
        <taxon>Mollusca</taxon>
        <taxon>Gastropoda</taxon>
        <taxon>Heterobranchia</taxon>
        <taxon>Euthyneura</taxon>
        <taxon>Panpulmonata</taxon>
        <taxon>Sacoglossa</taxon>
        <taxon>Placobranchoidea</taxon>
        <taxon>Plakobranchidae</taxon>
        <taxon>Elysia</taxon>
    </lineage>
</organism>
<name>A0AAV4JXW3_9GAST</name>
<dbReference type="AlphaFoldDB" id="A0AAV4JXW3"/>
<dbReference type="InterPro" id="IPR015943">
    <property type="entry name" value="WD40/YVTN_repeat-like_dom_sf"/>
</dbReference>
<accession>A0AAV4JXW3</accession>